<comment type="subunit">
    <text evidence="4">Component of the PAN1 actin cytoskeleton-regulatory complex.</text>
</comment>
<evidence type="ECO:0000256" key="4">
    <source>
        <dbReference type="ARBA" id="ARBA00011159"/>
    </source>
</evidence>
<evidence type="ECO:0000256" key="9">
    <source>
        <dbReference type="ARBA" id="ARBA00023212"/>
    </source>
</evidence>
<feature type="region of interest" description="Disordered" evidence="11">
    <location>
        <begin position="501"/>
        <end position="522"/>
    </location>
</feature>
<dbReference type="PANTHER" id="PTHR11216">
    <property type="entry name" value="EH DOMAIN"/>
    <property type="match status" value="1"/>
</dbReference>
<feature type="domain" description="EF-hand" evidence="13">
    <location>
        <begin position="310"/>
        <end position="345"/>
    </location>
</feature>
<evidence type="ECO:0000256" key="7">
    <source>
        <dbReference type="ARBA" id="ARBA00023054"/>
    </source>
</evidence>
<dbReference type="InterPro" id="IPR011992">
    <property type="entry name" value="EF-hand-dom_pair"/>
</dbReference>
<evidence type="ECO:0000256" key="11">
    <source>
        <dbReference type="SAM" id="MobiDB-lite"/>
    </source>
</evidence>
<feature type="region of interest" description="Disordered" evidence="11">
    <location>
        <begin position="443"/>
        <end position="472"/>
    </location>
</feature>
<feature type="compositionally biased region" description="Low complexity" evidence="11">
    <location>
        <begin position="821"/>
        <end position="833"/>
    </location>
</feature>
<dbReference type="GO" id="GO:0005509">
    <property type="term" value="F:calcium ion binding"/>
    <property type="evidence" value="ECO:0007669"/>
    <property type="project" value="InterPro"/>
</dbReference>
<sequence>MSERDSTSESASGQPNLFLTPDEKRVFGQLFQAADSEGLGVVTGELAVKFFEKSGLNQRVLGEIWGIADTENRGLLTQMGFSVALRLIGQAQAGQHPRPELALHPGPLPRFEGVNITYPPTAPPTTSSPPPGHISQAPPGGPRVPQLTEADCKRFTDLFQVSGAVDGILPGDAAKGIFTRAKLPIQTLGLIWGLADRNQKGALTCPEFVVAMHLINCTKNGSLQALPTVLPPALYEAASGRPSARPQERRPTGGRVPPNIPTVPPIPKQFSGGRAQSPLSRQFTPPGSLHPNLSGGAAPLPDGDWAITPREKQEFDNLFNSVDRTGKGFITGEEAVPFFSNSKLPEDVLATIWDLADITKAGRLSKDEFAIAMYLIRQQRSRRDGQGLPETLPLNLIPPRMRAQLSGNAPQSQFYQAPPAPPPAASSMDDLFGLESFGSASAVPPANAPPGQAIGGYDSGFPGPAKTGASAVPTTQSSMFTLPEQKFVPTSQFGQMLAASATGGSTSSLPARSTPSAMDDLLGGEDEQMKKITPDTMELANLSNQIGSLTKQTQELKNKRASTEQELNAFNTQKQDIEARLAQIKTLYEREAKDVKMVEDRLVAARNEVIKMRQEYAITEASYNDLAAKKQEIVTQVEQDQREIQDLKDRMNMVNAENAQVKQQLEKLRLDAKQHKGRVAISKKQLATSEAERDKLKSEIDELRSAAASTQSPHPPGSPTPSQASKNPFYRTRSPPATATDSPYQSPYDTGNSNFVSQQQQQPQQSQQTNYEDVFGPAFDIQSAPGPPPSTTFSHTGQSGPSVVSASEGPFDHSTPPTSPPASSYQNSPSSFDNPPPPFSASQMTSAFLPLPISRTESLTSSVQVNAPTSTHDGNLSRPDTPTNWMNAPAAVDSLARDRDIFMKPAERRESTSVRSDPGTEGRPGFSREDNKSPFAAAISKNLTGPPTSSEGQKEHEKKDSFGFPTSSLSGLPGAFPSPLKPSATGESTRSNKSVSFAPRPDPFGLNRVDEMAPSASKDDMDAAFASFGLPKANLQGQNTGGSNHSGKFDKEFPPIEFPQDDDSDSDVGGGFDDNFTSASPVLTRPSLVPPTTGAPPEGTEGSKPGTPLPAQKTTDTNLNPFPHEGKFDSQSKSPQSSQLFSAPPTNTKALSKPIVDEFDDDAFGDLVPAQEADGKGDHDFGVLAANDGFDDFDPVFDSPAPKARGEKSLHTADDEEFTKFNFNIDTPAQAQQQEHTGASAASGLKTASNEDWDRIFAGLDDSKQQLLTTGAESQGANTSAAAGTGEGNGNSGTEKAL</sequence>
<keyword evidence="9" id="KW-0206">Cytoskeleton</keyword>
<protein>
    <recommendedName>
        <fullName evidence="16">EF-hand</fullName>
    </recommendedName>
</protein>
<feature type="compositionally biased region" description="Basic and acidic residues" evidence="11">
    <location>
        <begin position="690"/>
        <end position="704"/>
    </location>
</feature>
<dbReference type="Gene3D" id="1.10.238.10">
    <property type="entry name" value="EF-hand"/>
    <property type="match status" value="3"/>
</dbReference>
<name>A0A3N4LZZ7_9PEZI</name>
<comment type="subcellular location">
    <subcellularLocation>
        <location evidence="3">Cell membrane</location>
        <topology evidence="3">Peripheral membrane protein</topology>
        <orientation evidence="3">Cytoplasmic side</orientation>
    </subcellularLocation>
    <subcellularLocation>
        <location evidence="2">Cytoplasm</location>
        <location evidence="2">Cytoskeleton</location>
        <location evidence="2">Actin patch</location>
    </subcellularLocation>
    <subcellularLocation>
        <location evidence="1">Endosome membrane</location>
        <topology evidence="1">Peripheral membrane protein</topology>
        <orientation evidence="1">Cytoplasmic side</orientation>
    </subcellularLocation>
</comment>
<organism evidence="14 15">
    <name type="scientific">Terfezia boudieri ATCC MYA-4762</name>
    <dbReference type="NCBI Taxonomy" id="1051890"/>
    <lineage>
        <taxon>Eukaryota</taxon>
        <taxon>Fungi</taxon>
        <taxon>Dikarya</taxon>
        <taxon>Ascomycota</taxon>
        <taxon>Pezizomycotina</taxon>
        <taxon>Pezizomycetes</taxon>
        <taxon>Pezizales</taxon>
        <taxon>Pezizaceae</taxon>
        <taxon>Terfezia</taxon>
    </lineage>
</organism>
<evidence type="ECO:0000256" key="10">
    <source>
        <dbReference type="ARBA" id="ARBA00025194"/>
    </source>
</evidence>
<feature type="domain" description="EH" evidence="12">
    <location>
        <begin position="311"/>
        <end position="403"/>
    </location>
</feature>
<evidence type="ECO:0000256" key="1">
    <source>
        <dbReference type="ARBA" id="ARBA00004125"/>
    </source>
</evidence>
<dbReference type="Pfam" id="PF12763">
    <property type="entry name" value="EH"/>
    <property type="match status" value="3"/>
</dbReference>
<dbReference type="GO" id="GO:0005886">
    <property type="term" value="C:plasma membrane"/>
    <property type="evidence" value="ECO:0007669"/>
    <property type="project" value="UniProtKB-SubCell"/>
</dbReference>
<feature type="compositionally biased region" description="Polar residues" evidence="11">
    <location>
        <begin position="735"/>
        <end position="756"/>
    </location>
</feature>
<feature type="compositionally biased region" description="Polar residues" evidence="11">
    <location>
        <begin position="791"/>
        <end position="805"/>
    </location>
</feature>
<feature type="compositionally biased region" description="Low complexity" evidence="11">
    <location>
        <begin position="1090"/>
        <end position="1102"/>
    </location>
</feature>
<dbReference type="GO" id="GO:0010008">
    <property type="term" value="C:endosome membrane"/>
    <property type="evidence" value="ECO:0007669"/>
    <property type="project" value="UniProtKB-SubCell"/>
</dbReference>
<feature type="compositionally biased region" description="Basic and acidic residues" evidence="11">
    <location>
        <begin position="895"/>
        <end position="912"/>
    </location>
</feature>
<reference evidence="14 15" key="1">
    <citation type="journal article" date="2018" name="Nat. Ecol. Evol.">
        <title>Pezizomycetes genomes reveal the molecular basis of ectomycorrhizal truffle lifestyle.</title>
        <authorList>
            <person name="Murat C."/>
            <person name="Payen T."/>
            <person name="Noel B."/>
            <person name="Kuo A."/>
            <person name="Morin E."/>
            <person name="Chen J."/>
            <person name="Kohler A."/>
            <person name="Krizsan K."/>
            <person name="Balestrini R."/>
            <person name="Da Silva C."/>
            <person name="Montanini B."/>
            <person name="Hainaut M."/>
            <person name="Levati E."/>
            <person name="Barry K.W."/>
            <person name="Belfiori B."/>
            <person name="Cichocki N."/>
            <person name="Clum A."/>
            <person name="Dockter R.B."/>
            <person name="Fauchery L."/>
            <person name="Guy J."/>
            <person name="Iotti M."/>
            <person name="Le Tacon F."/>
            <person name="Lindquist E.A."/>
            <person name="Lipzen A."/>
            <person name="Malagnac F."/>
            <person name="Mello A."/>
            <person name="Molinier V."/>
            <person name="Miyauchi S."/>
            <person name="Poulain J."/>
            <person name="Riccioni C."/>
            <person name="Rubini A."/>
            <person name="Sitrit Y."/>
            <person name="Splivallo R."/>
            <person name="Traeger S."/>
            <person name="Wang M."/>
            <person name="Zifcakova L."/>
            <person name="Wipf D."/>
            <person name="Zambonelli A."/>
            <person name="Paolocci F."/>
            <person name="Nowrousian M."/>
            <person name="Ottonello S."/>
            <person name="Baldrian P."/>
            <person name="Spatafora J.W."/>
            <person name="Henrissat B."/>
            <person name="Nagy L.G."/>
            <person name="Aury J.M."/>
            <person name="Wincker P."/>
            <person name="Grigoriev I.V."/>
            <person name="Bonfante P."/>
            <person name="Martin F.M."/>
        </authorList>
    </citation>
    <scope>NUCLEOTIDE SEQUENCE [LARGE SCALE GENOMIC DNA]</scope>
    <source>
        <strain evidence="14 15">ATCC MYA-4762</strain>
    </source>
</reference>
<feature type="domain" description="EH" evidence="12">
    <location>
        <begin position="151"/>
        <end position="241"/>
    </location>
</feature>
<feature type="region of interest" description="Disordered" evidence="11">
    <location>
        <begin position="407"/>
        <end position="431"/>
    </location>
</feature>
<evidence type="ECO:0000259" key="13">
    <source>
        <dbReference type="PROSITE" id="PS50222"/>
    </source>
</evidence>
<feature type="region of interest" description="Disordered" evidence="11">
    <location>
        <begin position="1267"/>
        <end position="1298"/>
    </location>
</feature>
<proteinExistence type="predicted"/>
<accession>A0A3N4LZZ7</accession>
<feature type="region of interest" description="Disordered" evidence="11">
    <location>
        <begin position="674"/>
        <end position="846"/>
    </location>
</feature>
<evidence type="ECO:0000259" key="12">
    <source>
        <dbReference type="PROSITE" id="PS50031"/>
    </source>
</evidence>
<dbReference type="PROSITE" id="PS50031">
    <property type="entry name" value="EH"/>
    <property type="match status" value="3"/>
</dbReference>
<keyword evidence="8" id="KW-0009">Actin-binding</keyword>
<feature type="domain" description="EH" evidence="12">
    <location>
        <begin position="23"/>
        <end position="99"/>
    </location>
</feature>
<evidence type="ECO:0000256" key="3">
    <source>
        <dbReference type="ARBA" id="ARBA00004413"/>
    </source>
</evidence>
<keyword evidence="5" id="KW-0254">Endocytosis</keyword>
<dbReference type="GO" id="GO:0016197">
    <property type="term" value="P:endosomal transport"/>
    <property type="evidence" value="ECO:0007669"/>
    <property type="project" value="TreeGrafter"/>
</dbReference>
<feature type="compositionally biased region" description="Pro residues" evidence="11">
    <location>
        <begin position="120"/>
        <end position="132"/>
    </location>
</feature>
<dbReference type="FunCoup" id="A0A3N4LZZ7">
    <property type="interactions" value="300"/>
</dbReference>
<comment type="function">
    <text evidence="10">Component of the PAN1 actin cytoskeleton-regulatory complex required for the internalization of endosomes during actin-coupled endocytosis. The complex links the site of endocytosis to the cell membrane-associated actin cytoskeleton. Mediates uptake of external molecules and vacuolar degradation of plasma membrane proteins. Plays a role in the proper organization of the cell membrane-associated actin cytoskeleton and promotes its destabilization.</text>
</comment>
<feature type="compositionally biased region" description="Pro residues" evidence="11">
    <location>
        <begin position="258"/>
        <end position="267"/>
    </location>
</feature>
<dbReference type="SMART" id="SM00054">
    <property type="entry name" value="EFh"/>
    <property type="match status" value="3"/>
</dbReference>
<dbReference type="EMBL" id="ML121535">
    <property type="protein sequence ID" value="RPB26251.1"/>
    <property type="molecule type" value="Genomic_DNA"/>
</dbReference>
<dbReference type="PROSITE" id="PS50222">
    <property type="entry name" value="EF_HAND_2"/>
    <property type="match status" value="1"/>
</dbReference>
<dbReference type="InParanoid" id="A0A3N4LZZ7"/>
<feature type="compositionally biased region" description="Low complexity" evidence="11">
    <location>
        <begin position="757"/>
        <end position="768"/>
    </location>
</feature>
<gene>
    <name evidence="14" type="ORF">L211DRAFT_835615</name>
</gene>
<evidence type="ECO:0000256" key="5">
    <source>
        <dbReference type="ARBA" id="ARBA00022583"/>
    </source>
</evidence>
<dbReference type="GO" id="GO:0030479">
    <property type="term" value="C:actin cortical patch"/>
    <property type="evidence" value="ECO:0007669"/>
    <property type="project" value="UniProtKB-SubCell"/>
</dbReference>
<dbReference type="GO" id="GO:0006897">
    <property type="term" value="P:endocytosis"/>
    <property type="evidence" value="ECO:0007669"/>
    <property type="project" value="UniProtKB-KW"/>
</dbReference>
<feature type="region of interest" description="Disordered" evidence="11">
    <location>
        <begin position="237"/>
        <end position="306"/>
    </location>
</feature>
<feature type="region of interest" description="Disordered" evidence="11">
    <location>
        <begin position="859"/>
        <end position="1020"/>
    </location>
</feature>
<feature type="compositionally biased region" description="Polar residues" evidence="11">
    <location>
        <begin position="985"/>
        <end position="995"/>
    </location>
</feature>
<dbReference type="InterPro" id="IPR002048">
    <property type="entry name" value="EF_hand_dom"/>
</dbReference>
<dbReference type="PANTHER" id="PTHR11216:SF170">
    <property type="entry name" value="DYNAMIN ASSOCIATED PROTEIN 160, ISOFORM D"/>
    <property type="match status" value="1"/>
</dbReference>
<feature type="compositionally biased region" description="Basic and acidic residues" evidence="11">
    <location>
        <begin position="952"/>
        <end position="961"/>
    </location>
</feature>
<keyword evidence="6" id="KW-0967">Endosome</keyword>
<feature type="compositionally biased region" description="Polar residues" evidence="11">
    <location>
        <begin position="859"/>
        <end position="886"/>
    </location>
</feature>
<dbReference type="CDD" id="cd00052">
    <property type="entry name" value="EH"/>
    <property type="match status" value="3"/>
</dbReference>
<feature type="compositionally biased region" description="Polar residues" evidence="11">
    <location>
        <begin position="1035"/>
        <end position="1046"/>
    </location>
</feature>
<dbReference type="OrthoDB" id="524326at2759"/>
<dbReference type="Proteomes" id="UP000267821">
    <property type="component" value="Unassembled WGS sequence"/>
</dbReference>
<evidence type="ECO:0008006" key="16">
    <source>
        <dbReference type="Google" id="ProtNLM"/>
    </source>
</evidence>
<feature type="compositionally biased region" description="Polar residues" evidence="11">
    <location>
        <begin position="1131"/>
        <end position="1150"/>
    </location>
</feature>
<evidence type="ECO:0000313" key="14">
    <source>
        <dbReference type="EMBL" id="RPB26251.1"/>
    </source>
</evidence>
<feature type="compositionally biased region" description="Polar residues" evidence="11">
    <location>
        <begin position="941"/>
        <end position="951"/>
    </location>
</feature>
<evidence type="ECO:0000256" key="8">
    <source>
        <dbReference type="ARBA" id="ARBA00023203"/>
    </source>
</evidence>
<dbReference type="SMART" id="SM00027">
    <property type="entry name" value="EH"/>
    <property type="match status" value="3"/>
</dbReference>
<keyword evidence="7" id="KW-0175">Coiled coil</keyword>
<dbReference type="InterPro" id="IPR000261">
    <property type="entry name" value="EH_dom"/>
</dbReference>
<keyword evidence="15" id="KW-1185">Reference proteome</keyword>
<feature type="region of interest" description="Disordered" evidence="11">
    <location>
        <begin position="1032"/>
        <end position="1150"/>
    </location>
</feature>
<feature type="region of interest" description="Disordered" evidence="11">
    <location>
        <begin position="117"/>
        <end position="145"/>
    </location>
</feature>
<keyword evidence="9" id="KW-0963">Cytoplasm</keyword>
<evidence type="ECO:0000256" key="2">
    <source>
        <dbReference type="ARBA" id="ARBA00004134"/>
    </source>
</evidence>
<dbReference type="SUPFAM" id="SSF47473">
    <property type="entry name" value="EF-hand"/>
    <property type="match status" value="3"/>
</dbReference>
<evidence type="ECO:0000256" key="6">
    <source>
        <dbReference type="ARBA" id="ARBA00022753"/>
    </source>
</evidence>
<dbReference type="STRING" id="1051890.A0A3N4LZZ7"/>
<dbReference type="Gene3D" id="1.10.287.1490">
    <property type="match status" value="1"/>
</dbReference>
<evidence type="ECO:0000313" key="15">
    <source>
        <dbReference type="Proteomes" id="UP000267821"/>
    </source>
</evidence>
<dbReference type="GO" id="GO:0003779">
    <property type="term" value="F:actin binding"/>
    <property type="evidence" value="ECO:0007669"/>
    <property type="project" value="UniProtKB-KW"/>
</dbReference>